<evidence type="ECO:0000313" key="8">
    <source>
        <dbReference type="EMBL" id="KAH7352979.1"/>
    </source>
</evidence>
<evidence type="ECO:0000256" key="6">
    <source>
        <dbReference type="RuleBase" id="RU004914"/>
    </source>
</evidence>
<evidence type="ECO:0000256" key="1">
    <source>
        <dbReference type="ARBA" id="ARBA00004141"/>
    </source>
</evidence>
<keyword evidence="4 6" id="KW-1133">Transmembrane helix</keyword>
<dbReference type="NCBIfam" id="TIGR00797">
    <property type="entry name" value="matE"/>
    <property type="match status" value="1"/>
</dbReference>
<feature type="compositionally biased region" description="Polar residues" evidence="7">
    <location>
        <begin position="13"/>
        <end position="26"/>
    </location>
</feature>
<evidence type="ECO:0000313" key="9">
    <source>
        <dbReference type="Proteomes" id="UP000825935"/>
    </source>
</evidence>
<dbReference type="Pfam" id="PF01554">
    <property type="entry name" value="MatE"/>
    <property type="match status" value="2"/>
</dbReference>
<keyword evidence="5 6" id="KW-0472">Membrane</keyword>
<sequence>MVENVPGGLKISPNLQLEKSSDVVSDSTRDNPVGAKHKAQHLRRRASSPLSASTATAHQRPAPRRVSSPASLSTAGVRRASSPSIPPSPDQPVAVTQTTSSPLPSLETSEEGTAINHGIDDSTEEKEEKLEMLKTYTIEPTHGTQTNGDHRDNEEAAGSFVWRGPTLEQTWKEIQRQGYLGSPMVATNMLWFARYMVSTAFLGKLGGLELAAGTLALTFSNIAGWSVLIGLASGMEAIFSQAYGAGKHEVLGPTLKRGFAVLLMASIPVAVLWCKAEGLLLLTGQAPLLCKEAQRYLYYLLPDLLATCFIAPLRIFLRSQCITKPLVLCSVLALCLHIPLNYLLVLKLGMGAPGTAAAICVTDFALAGLLIVYLVHFHLGRPINGHSFAQFFRIHVDSATERALSWRALLKLALPCCLMTCMEGWCYEIIVLLTGFLPQAKEAVETVAIVLNGDTIFYAMEVALASCVSARVGNELGAKRPVKAYQATVAALWVSMVLGFGGAGWLMLSSRMAWGRCFTKDVKVLKNVAEILPIMAFIELANFPQNVACGALRGSARQTVGALINFAAFYVIGIPLAILLGFKFKLGLLGLWIGLATAAAITAILGITVVLRTDWGFQTIRAEELTNQQILSAQESSRKDNPELYATVPQGDSLSMDSSYPEDIYDGDSKVGMIYRCSIIVFPPVLIFFAGDRLRPCLLRKRKSRKWRVETNFSRIFKGFFGC</sequence>
<dbReference type="OrthoDB" id="2126698at2759"/>
<organism evidence="8 9">
    <name type="scientific">Ceratopteris richardii</name>
    <name type="common">Triangle waterfern</name>
    <dbReference type="NCBI Taxonomy" id="49495"/>
    <lineage>
        <taxon>Eukaryota</taxon>
        <taxon>Viridiplantae</taxon>
        <taxon>Streptophyta</taxon>
        <taxon>Embryophyta</taxon>
        <taxon>Tracheophyta</taxon>
        <taxon>Polypodiopsida</taxon>
        <taxon>Polypodiidae</taxon>
        <taxon>Polypodiales</taxon>
        <taxon>Pteridineae</taxon>
        <taxon>Pteridaceae</taxon>
        <taxon>Parkerioideae</taxon>
        <taxon>Ceratopteris</taxon>
    </lineage>
</organism>
<feature type="compositionally biased region" description="Basic residues" evidence="7">
    <location>
        <begin position="35"/>
        <end position="46"/>
    </location>
</feature>
<dbReference type="InterPro" id="IPR045069">
    <property type="entry name" value="MATE_euk"/>
</dbReference>
<feature type="transmembrane region" description="Helical" evidence="6">
    <location>
        <begin position="589"/>
        <end position="611"/>
    </location>
</feature>
<dbReference type="AlphaFoldDB" id="A0A8T2SMB0"/>
<keyword evidence="3 6" id="KW-0812">Transmembrane</keyword>
<feature type="transmembrane region" description="Helical" evidence="6">
    <location>
        <begin position="258"/>
        <end position="276"/>
    </location>
</feature>
<dbReference type="CDD" id="cd13132">
    <property type="entry name" value="MATE_eukaryotic"/>
    <property type="match status" value="1"/>
</dbReference>
<comment type="subcellular location">
    <subcellularLocation>
        <location evidence="1">Membrane</location>
        <topology evidence="1">Multi-pass membrane protein</topology>
    </subcellularLocation>
</comment>
<dbReference type="GO" id="GO:0042910">
    <property type="term" value="F:xenobiotic transmembrane transporter activity"/>
    <property type="evidence" value="ECO:0007669"/>
    <property type="project" value="InterPro"/>
</dbReference>
<accession>A0A8T2SMB0</accession>
<keyword evidence="9" id="KW-1185">Reference proteome</keyword>
<protein>
    <recommendedName>
        <fullName evidence="6">Protein DETOXIFICATION</fullName>
    </recommendedName>
    <alternativeName>
        <fullName evidence="6">Multidrug and toxic compound extrusion protein</fullName>
    </alternativeName>
</protein>
<comment type="similarity">
    <text evidence="2 6">Belongs to the multi antimicrobial extrusion (MATE) (TC 2.A.66.1) family.</text>
</comment>
<reference evidence="8" key="1">
    <citation type="submission" date="2021-08" db="EMBL/GenBank/DDBJ databases">
        <title>WGS assembly of Ceratopteris richardii.</title>
        <authorList>
            <person name="Marchant D.B."/>
            <person name="Chen G."/>
            <person name="Jenkins J."/>
            <person name="Shu S."/>
            <person name="Leebens-Mack J."/>
            <person name="Grimwood J."/>
            <person name="Schmutz J."/>
            <person name="Soltis P."/>
            <person name="Soltis D."/>
            <person name="Chen Z.-H."/>
        </authorList>
    </citation>
    <scope>NUCLEOTIDE SEQUENCE</scope>
    <source>
        <strain evidence="8">Whitten #5841</strain>
        <tissue evidence="8">Leaf</tissue>
    </source>
</reference>
<evidence type="ECO:0000256" key="7">
    <source>
        <dbReference type="SAM" id="MobiDB-lite"/>
    </source>
</evidence>
<feature type="transmembrane region" description="Helical" evidence="6">
    <location>
        <begin position="296"/>
        <end position="317"/>
    </location>
</feature>
<dbReference type="GO" id="GO:0015297">
    <property type="term" value="F:antiporter activity"/>
    <property type="evidence" value="ECO:0007669"/>
    <property type="project" value="InterPro"/>
</dbReference>
<dbReference type="GO" id="GO:0016020">
    <property type="term" value="C:membrane"/>
    <property type="evidence" value="ECO:0007669"/>
    <property type="project" value="UniProtKB-SubCell"/>
</dbReference>
<evidence type="ECO:0000256" key="4">
    <source>
        <dbReference type="ARBA" id="ARBA00022989"/>
    </source>
</evidence>
<feature type="transmembrane region" description="Helical" evidence="6">
    <location>
        <begin position="673"/>
        <end position="691"/>
    </location>
</feature>
<comment type="caution">
    <text evidence="8">The sequence shown here is derived from an EMBL/GenBank/DDBJ whole genome shotgun (WGS) entry which is preliminary data.</text>
</comment>
<dbReference type="Proteomes" id="UP000825935">
    <property type="component" value="Chromosome 19"/>
</dbReference>
<feature type="transmembrane region" description="Helical" evidence="6">
    <location>
        <begin position="356"/>
        <end position="375"/>
    </location>
</feature>
<feature type="region of interest" description="Disordered" evidence="7">
    <location>
        <begin position="1"/>
        <end position="127"/>
    </location>
</feature>
<dbReference type="GO" id="GO:1990961">
    <property type="term" value="P:xenobiotic detoxification by transmembrane export across the plasma membrane"/>
    <property type="evidence" value="ECO:0007669"/>
    <property type="project" value="InterPro"/>
</dbReference>
<name>A0A8T2SMB0_CERRI</name>
<feature type="transmembrane region" description="Helical" evidence="6">
    <location>
        <begin position="326"/>
        <end position="344"/>
    </location>
</feature>
<evidence type="ECO:0000256" key="2">
    <source>
        <dbReference type="ARBA" id="ARBA00010199"/>
    </source>
</evidence>
<feature type="transmembrane region" description="Helical" evidence="6">
    <location>
        <begin position="562"/>
        <end position="582"/>
    </location>
</feature>
<evidence type="ECO:0000256" key="3">
    <source>
        <dbReference type="ARBA" id="ARBA00022692"/>
    </source>
</evidence>
<evidence type="ECO:0000256" key="5">
    <source>
        <dbReference type="ARBA" id="ARBA00023136"/>
    </source>
</evidence>
<dbReference type="EMBL" id="CM035424">
    <property type="protein sequence ID" value="KAH7352974.1"/>
    <property type="molecule type" value="Genomic_DNA"/>
</dbReference>
<dbReference type="InterPro" id="IPR002528">
    <property type="entry name" value="MATE_fam"/>
</dbReference>
<dbReference type="EMBL" id="CM035424">
    <property type="protein sequence ID" value="KAH7352976.1"/>
    <property type="molecule type" value="Genomic_DNA"/>
</dbReference>
<feature type="compositionally biased region" description="Low complexity" evidence="7">
    <location>
        <begin position="47"/>
        <end position="57"/>
    </location>
</feature>
<feature type="transmembrane region" description="Helical" evidence="6">
    <location>
        <begin position="485"/>
        <end position="508"/>
    </location>
</feature>
<dbReference type="EMBL" id="CM035424">
    <property type="protein sequence ID" value="KAH7352977.1"/>
    <property type="molecule type" value="Genomic_DNA"/>
</dbReference>
<proteinExistence type="inferred from homology"/>
<feature type="compositionally biased region" description="Low complexity" evidence="7">
    <location>
        <begin position="98"/>
        <end position="107"/>
    </location>
</feature>
<dbReference type="PANTHER" id="PTHR11206">
    <property type="entry name" value="MULTIDRUG RESISTANCE PROTEIN"/>
    <property type="match status" value="1"/>
</dbReference>
<dbReference type="EMBL" id="CM035424">
    <property type="protein sequence ID" value="KAH7352979.1"/>
    <property type="molecule type" value="Genomic_DNA"/>
</dbReference>
<gene>
    <name evidence="8" type="ORF">KP509_19G073200</name>
</gene>
<comment type="caution">
    <text evidence="6">Lacks conserved residue(s) required for the propagation of feature annotation.</text>
</comment>